<dbReference type="EMBL" id="CP003775">
    <property type="protein sequence ID" value="AFQ50983.1"/>
    <property type="molecule type" value="Genomic_DNA"/>
</dbReference>
<organism evidence="3 4">
    <name type="scientific">Burkholderia cepacia GG4</name>
    <dbReference type="NCBI Taxonomy" id="1009846"/>
    <lineage>
        <taxon>Bacteria</taxon>
        <taxon>Pseudomonadati</taxon>
        <taxon>Pseudomonadota</taxon>
        <taxon>Betaproteobacteria</taxon>
        <taxon>Burkholderiales</taxon>
        <taxon>Burkholderiaceae</taxon>
        <taxon>Burkholderia</taxon>
        <taxon>Burkholderia cepacia complex</taxon>
    </lineage>
</organism>
<feature type="signal peptide" evidence="2">
    <location>
        <begin position="1"/>
        <end position="26"/>
    </location>
</feature>
<evidence type="ECO:0000256" key="1">
    <source>
        <dbReference type="SAM" id="MobiDB-lite"/>
    </source>
</evidence>
<proteinExistence type="predicted"/>
<evidence type="ECO:0008006" key="5">
    <source>
        <dbReference type="Google" id="ProtNLM"/>
    </source>
</evidence>
<feature type="compositionally biased region" description="Low complexity" evidence="1">
    <location>
        <begin position="34"/>
        <end position="59"/>
    </location>
</feature>
<name>A0A9W3K589_BURCE</name>
<evidence type="ECO:0000313" key="3">
    <source>
        <dbReference type="EMBL" id="AFQ50983.1"/>
    </source>
</evidence>
<accession>A0A9W3K589</accession>
<feature type="region of interest" description="Disordered" evidence="1">
    <location>
        <begin position="27"/>
        <end position="93"/>
    </location>
</feature>
<protein>
    <recommendedName>
        <fullName evidence="5">Lipoprotein</fullName>
    </recommendedName>
</protein>
<dbReference type="Proteomes" id="UP000032866">
    <property type="component" value="Chromosome 2"/>
</dbReference>
<sequence length="93" mass="8335">MQRYSFRHLSRAVFAGILIAGLAAGAGCQKKSDTGTGASSDTSATGGMSAAPSAAPSGTPGSGAAGSGADSGTTGGAASMPGAASAPTGASGG</sequence>
<gene>
    <name evidence="3" type="ORF">GEM_4593</name>
</gene>
<reference evidence="3 4" key="1">
    <citation type="journal article" date="2012" name="J. Bacteriol.">
        <title>Complete Genome Sequence of Burkholderia sp. Strain GG4, a Betaproteobacterium That Reduces 3-Oxo-N-Acylhomoserine Lactones and Produces Different N-Acylhomoserine Lactones.</title>
        <authorList>
            <person name="Hong K.W."/>
            <person name="Koh C.L."/>
            <person name="Sam C.K."/>
            <person name="Yin W.F."/>
            <person name="Chan K.G."/>
        </authorList>
    </citation>
    <scope>NUCLEOTIDE SEQUENCE [LARGE SCALE GENOMIC DNA]</scope>
    <source>
        <strain evidence="3 4">GG4</strain>
    </source>
</reference>
<dbReference type="KEGG" id="bct:GEM_4593"/>
<evidence type="ECO:0000313" key="4">
    <source>
        <dbReference type="Proteomes" id="UP000032866"/>
    </source>
</evidence>
<dbReference type="PROSITE" id="PS51257">
    <property type="entry name" value="PROKAR_LIPOPROTEIN"/>
    <property type="match status" value="1"/>
</dbReference>
<evidence type="ECO:0000256" key="2">
    <source>
        <dbReference type="SAM" id="SignalP"/>
    </source>
</evidence>
<feature type="compositionally biased region" description="Low complexity" evidence="1">
    <location>
        <begin position="67"/>
        <end position="93"/>
    </location>
</feature>
<feature type="chain" id="PRO_5040842917" description="Lipoprotein" evidence="2">
    <location>
        <begin position="27"/>
        <end position="93"/>
    </location>
</feature>
<dbReference type="AlphaFoldDB" id="A0A9W3K589"/>
<keyword evidence="2" id="KW-0732">Signal</keyword>